<keyword evidence="2" id="KW-0378">Hydrolase</keyword>
<gene>
    <name evidence="2" type="ORF">FHS54_000094</name>
</gene>
<keyword evidence="2" id="KW-0645">Protease</keyword>
<dbReference type="RefSeq" id="WP_167301835.1">
    <property type="nucleotide sequence ID" value="NZ_JAASQR010000001.1"/>
</dbReference>
<proteinExistence type="predicted"/>
<evidence type="ECO:0000313" key="3">
    <source>
        <dbReference type="Proteomes" id="UP000576821"/>
    </source>
</evidence>
<feature type="signal peptide" evidence="1">
    <location>
        <begin position="1"/>
        <end position="23"/>
    </location>
</feature>
<dbReference type="EMBL" id="JAASQR010000001">
    <property type="protein sequence ID" value="NIJ15145.1"/>
    <property type="molecule type" value="Genomic_DNA"/>
</dbReference>
<keyword evidence="3" id="KW-1185">Reference proteome</keyword>
<dbReference type="AlphaFoldDB" id="A0A846MBH7"/>
<keyword evidence="1" id="KW-0732">Signal</keyword>
<evidence type="ECO:0000313" key="2">
    <source>
        <dbReference type="EMBL" id="NIJ15145.1"/>
    </source>
</evidence>
<feature type="chain" id="PRO_5032823326" evidence="1">
    <location>
        <begin position="24"/>
        <end position="107"/>
    </location>
</feature>
<protein>
    <submittedName>
        <fullName evidence="2">Membrane carboxypeptidase/penicillin-binding protein</fullName>
    </submittedName>
</protein>
<dbReference type="Proteomes" id="UP000576821">
    <property type="component" value="Unassembled WGS sequence"/>
</dbReference>
<organism evidence="2 3">
    <name type="scientific">Sphingobium vermicomposti</name>
    <dbReference type="NCBI Taxonomy" id="529005"/>
    <lineage>
        <taxon>Bacteria</taxon>
        <taxon>Pseudomonadati</taxon>
        <taxon>Pseudomonadota</taxon>
        <taxon>Alphaproteobacteria</taxon>
        <taxon>Sphingomonadales</taxon>
        <taxon>Sphingomonadaceae</taxon>
        <taxon>Sphingobium</taxon>
    </lineage>
</organism>
<reference evidence="2 3" key="1">
    <citation type="submission" date="2020-03" db="EMBL/GenBank/DDBJ databases">
        <title>Genomic Encyclopedia of Type Strains, Phase IV (KMG-IV): sequencing the most valuable type-strain genomes for metagenomic binning, comparative biology and taxonomic classification.</title>
        <authorList>
            <person name="Goeker M."/>
        </authorList>
    </citation>
    <scope>NUCLEOTIDE SEQUENCE [LARGE SCALE GENOMIC DNA]</scope>
    <source>
        <strain evidence="2 3">DSM 21299</strain>
    </source>
</reference>
<comment type="caution">
    <text evidence="2">The sequence shown here is derived from an EMBL/GenBank/DDBJ whole genome shotgun (WGS) entry which is preliminary data.</text>
</comment>
<sequence>MKVGLLGCALALVAALVPAAAMADDPRDPTMRSAAAKARDRAIIKRMNQQQLAYVRERDARNRPTYRVADDDRETYANARADYAREMAAWRRAVAACNAGRWEYCDN</sequence>
<name>A0A846MBH7_9SPHN</name>
<keyword evidence="2" id="KW-0121">Carboxypeptidase</keyword>
<dbReference type="GO" id="GO:0004180">
    <property type="term" value="F:carboxypeptidase activity"/>
    <property type="evidence" value="ECO:0007669"/>
    <property type="project" value="UniProtKB-KW"/>
</dbReference>
<evidence type="ECO:0000256" key="1">
    <source>
        <dbReference type="SAM" id="SignalP"/>
    </source>
</evidence>
<accession>A0A846MBH7</accession>